<evidence type="ECO:0000259" key="1">
    <source>
        <dbReference type="Pfam" id="PF01863"/>
    </source>
</evidence>
<dbReference type="PANTHER" id="PTHR30399">
    <property type="entry name" value="UNCHARACTERIZED PROTEIN YGJP"/>
    <property type="match status" value="1"/>
</dbReference>
<reference evidence="2" key="1">
    <citation type="submission" date="2020-10" db="EMBL/GenBank/DDBJ databases">
        <title>Taxonomic study of unclassified bacteria belonging to the class Ktedonobacteria.</title>
        <authorList>
            <person name="Yabe S."/>
            <person name="Wang C.M."/>
            <person name="Zheng Y."/>
            <person name="Sakai Y."/>
            <person name="Cavaletti L."/>
            <person name="Monciardini P."/>
            <person name="Donadio S."/>
        </authorList>
    </citation>
    <scope>NUCLEOTIDE SEQUENCE</scope>
    <source>
        <strain evidence="2">ID150040</strain>
    </source>
</reference>
<protein>
    <submittedName>
        <fullName evidence="2">Metal-dependent hydrolase</fullName>
    </submittedName>
</protein>
<dbReference type="GO" id="GO:0016787">
    <property type="term" value="F:hydrolase activity"/>
    <property type="evidence" value="ECO:0007669"/>
    <property type="project" value="UniProtKB-KW"/>
</dbReference>
<dbReference type="PANTHER" id="PTHR30399:SF1">
    <property type="entry name" value="UTP PYROPHOSPHATASE"/>
    <property type="match status" value="1"/>
</dbReference>
<dbReference type="InterPro" id="IPR053136">
    <property type="entry name" value="UTP_pyrophosphatase-like"/>
</dbReference>
<accession>A0A8J3IKR1</accession>
<comment type="caution">
    <text evidence="2">The sequence shown here is derived from an EMBL/GenBank/DDBJ whole genome shotgun (WGS) entry which is preliminary data.</text>
</comment>
<evidence type="ECO:0000313" key="2">
    <source>
        <dbReference type="EMBL" id="GHO96296.1"/>
    </source>
</evidence>
<organism evidence="2 3">
    <name type="scientific">Reticulibacter mediterranei</name>
    <dbReference type="NCBI Taxonomy" id="2778369"/>
    <lineage>
        <taxon>Bacteria</taxon>
        <taxon>Bacillati</taxon>
        <taxon>Chloroflexota</taxon>
        <taxon>Ktedonobacteria</taxon>
        <taxon>Ktedonobacterales</taxon>
        <taxon>Reticulibacteraceae</taxon>
        <taxon>Reticulibacter</taxon>
    </lineage>
</organism>
<dbReference type="Pfam" id="PF01863">
    <property type="entry name" value="YgjP-like"/>
    <property type="match status" value="1"/>
</dbReference>
<proteinExistence type="predicted"/>
<dbReference type="RefSeq" id="WP_220206934.1">
    <property type="nucleotide sequence ID" value="NZ_BNJK01000001.1"/>
</dbReference>
<dbReference type="Gene3D" id="3.30.2010.10">
    <property type="entry name" value="Metalloproteases ('zincins'), catalytic domain"/>
    <property type="match status" value="1"/>
</dbReference>
<dbReference type="CDD" id="cd07344">
    <property type="entry name" value="M48_yhfN_like"/>
    <property type="match status" value="1"/>
</dbReference>
<name>A0A8J3IKR1_9CHLR</name>
<dbReference type="Proteomes" id="UP000597444">
    <property type="component" value="Unassembled WGS sequence"/>
</dbReference>
<sequence>MHNPVTVIIDNLTFELRRSVRRKTIGITIGRMGELILSAPFDCPQDYIERAVREKYSWIYTKLARKEMLFKAPAAKRFVDGEGFYYLGRSYRLRLVPVRDNPPLELHNDRFLLREDAIDQGETHFTNWYTAQGRVWLQERVELFRYRVGAEPEAIKVQPLGYHWGSCGRNNILYFHWRTMLLPPSIIDYIIVHELVHLRGERHHQPSFWELVAQAMPDYVERKRWLAENGNSL</sequence>
<evidence type="ECO:0000313" key="3">
    <source>
        <dbReference type="Proteomes" id="UP000597444"/>
    </source>
</evidence>
<gene>
    <name evidence="2" type="ORF">KSF_063440</name>
</gene>
<dbReference type="InterPro" id="IPR002725">
    <property type="entry name" value="YgjP-like_metallopeptidase"/>
</dbReference>
<feature type="domain" description="YgjP-like metallopeptidase" evidence="1">
    <location>
        <begin position="23"/>
        <end position="228"/>
    </location>
</feature>
<dbReference type="AlphaFoldDB" id="A0A8J3IKR1"/>
<keyword evidence="2" id="KW-0378">Hydrolase</keyword>
<keyword evidence="3" id="KW-1185">Reference proteome</keyword>
<dbReference type="EMBL" id="BNJK01000001">
    <property type="protein sequence ID" value="GHO96296.1"/>
    <property type="molecule type" value="Genomic_DNA"/>
</dbReference>